<evidence type="ECO:0000259" key="2">
    <source>
        <dbReference type="Pfam" id="PF14232"/>
    </source>
</evidence>
<dbReference type="AlphaFoldDB" id="A0A841IV07"/>
<dbReference type="RefSeq" id="WP_184290615.1">
    <property type="nucleotide sequence ID" value="NZ_JACHJO010000005.1"/>
</dbReference>
<dbReference type="InterPro" id="IPR025951">
    <property type="entry name" value="GXWXG_dom"/>
</dbReference>
<evidence type="ECO:0000313" key="4">
    <source>
        <dbReference type="Proteomes" id="UP000536604"/>
    </source>
</evidence>
<gene>
    <name evidence="3" type="ORF">FHS13_001949</name>
</gene>
<comment type="caution">
    <text evidence="3">The sequence shown here is derived from an EMBL/GenBank/DDBJ whole genome shotgun (WGS) entry which is preliminary data.</text>
</comment>
<evidence type="ECO:0000313" key="3">
    <source>
        <dbReference type="EMBL" id="MBB6119998.1"/>
    </source>
</evidence>
<dbReference type="Proteomes" id="UP000536604">
    <property type="component" value="Unassembled WGS sequence"/>
</dbReference>
<dbReference type="InterPro" id="IPR025568">
    <property type="entry name" value="DUF4334"/>
</dbReference>
<feature type="domain" description="GXWXG" evidence="1">
    <location>
        <begin position="28"/>
        <end position="86"/>
    </location>
</feature>
<name>A0A841IV07_9ACTN</name>
<protein>
    <recommendedName>
        <fullName evidence="5">GXWXG protein</fullName>
    </recommendedName>
</protein>
<evidence type="ECO:0000259" key="1">
    <source>
        <dbReference type="Pfam" id="PF14231"/>
    </source>
</evidence>
<organism evidence="3 4">
    <name type="scientific">Nocardiopsis algeriensis</name>
    <dbReference type="NCBI Taxonomy" id="1478215"/>
    <lineage>
        <taxon>Bacteria</taxon>
        <taxon>Bacillati</taxon>
        <taxon>Actinomycetota</taxon>
        <taxon>Actinomycetes</taxon>
        <taxon>Streptosporangiales</taxon>
        <taxon>Nocardiopsidaceae</taxon>
        <taxon>Nocardiopsis</taxon>
    </lineage>
</organism>
<sequence>MSPHDHEARRNELRHLQEQPSSVQEALAFFDTLASVRVEELPGLWKGSGLETGHPWDGMLEEFGWYGKRFDDAERAHPLVFRNGKGLFCVNPSLVPLDLLRRTSNILRTPPLASTARRSLRLLRTSRPAARLRMVEYRGTASATMTYDALPINDHFRKVDDDTLVGVMDMRGDRAPFFFVLRRDRSTAATP</sequence>
<reference evidence="3 4" key="1">
    <citation type="submission" date="2020-08" db="EMBL/GenBank/DDBJ databases">
        <title>Genomic Encyclopedia of Type Strains, Phase III (KMG-III): the genomes of soil and plant-associated and newly described type strains.</title>
        <authorList>
            <person name="Whitman W."/>
        </authorList>
    </citation>
    <scope>NUCLEOTIDE SEQUENCE [LARGE SCALE GENOMIC DNA]</scope>
    <source>
        <strain evidence="3 4">CECT 8712</strain>
    </source>
</reference>
<dbReference type="Gene3D" id="2.40.128.580">
    <property type="entry name" value="GXWXG domain"/>
    <property type="match status" value="1"/>
</dbReference>
<dbReference type="Pfam" id="PF14232">
    <property type="entry name" value="DUF4334"/>
    <property type="match status" value="1"/>
</dbReference>
<evidence type="ECO:0008006" key="5">
    <source>
        <dbReference type="Google" id="ProtNLM"/>
    </source>
</evidence>
<feature type="domain" description="DUF4334" evidence="2">
    <location>
        <begin position="129"/>
        <end position="183"/>
    </location>
</feature>
<keyword evidence="4" id="KW-1185">Reference proteome</keyword>
<dbReference type="EMBL" id="JACHJO010000005">
    <property type="protein sequence ID" value="MBB6119998.1"/>
    <property type="molecule type" value="Genomic_DNA"/>
</dbReference>
<accession>A0A841IV07</accession>
<proteinExistence type="predicted"/>
<dbReference type="Pfam" id="PF14231">
    <property type="entry name" value="GXWXG"/>
    <property type="match status" value="1"/>
</dbReference>